<accession>A0A0D6DVD5</accession>
<protein>
    <submittedName>
        <fullName evidence="1">Phage integrase family protein</fullName>
    </submittedName>
</protein>
<dbReference type="Proteomes" id="UP000033166">
    <property type="component" value="Chromosome I"/>
</dbReference>
<proteinExistence type="predicted"/>
<gene>
    <name evidence="1" type="ORF">LACPI_0528</name>
</gene>
<reference evidence="2" key="1">
    <citation type="submission" date="2015-01" db="EMBL/GenBank/DDBJ databases">
        <authorList>
            <person name="Andreevskaya M."/>
        </authorList>
    </citation>
    <scope>NUCLEOTIDE SEQUENCE [LARGE SCALE GENOMIC DNA]</scope>
    <source>
        <strain evidence="2">MKFS47</strain>
    </source>
</reference>
<dbReference type="KEGG" id="lpk:LACPI_0528"/>
<name>A0A0D6DVD5_9LACT</name>
<dbReference type="AlphaFoldDB" id="A0A0D6DVD5"/>
<organism evidence="1 2">
    <name type="scientific">Pseudolactococcus piscium MKFS47</name>
    <dbReference type="NCBI Taxonomy" id="297352"/>
    <lineage>
        <taxon>Bacteria</taxon>
        <taxon>Bacillati</taxon>
        <taxon>Bacillota</taxon>
        <taxon>Bacilli</taxon>
        <taxon>Lactobacillales</taxon>
        <taxon>Streptococcaceae</taxon>
        <taxon>Pseudolactococcus</taxon>
    </lineage>
</organism>
<evidence type="ECO:0000313" key="1">
    <source>
        <dbReference type="EMBL" id="CEN27728.1"/>
    </source>
</evidence>
<dbReference type="HOGENOM" id="CLU_3137087_0_0_9"/>
<dbReference type="EMBL" id="LN774769">
    <property type="protein sequence ID" value="CEN27728.1"/>
    <property type="molecule type" value="Genomic_DNA"/>
</dbReference>
<evidence type="ECO:0000313" key="2">
    <source>
        <dbReference type="Proteomes" id="UP000033166"/>
    </source>
</evidence>
<sequence>MSKRGENIYKRKDGRWEGRYIKGRKVDGKIQYGYIYSNSYKTTQNKPKL</sequence>